<comment type="caution">
    <text evidence="6">The sequence shown here is derived from an EMBL/GenBank/DDBJ whole genome shotgun (WGS) entry which is preliminary data.</text>
</comment>
<dbReference type="Gene3D" id="3.30.70.1890">
    <property type="match status" value="1"/>
</dbReference>
<dbReference type="NCBIfam" id="TIGR01877">
    <property type="entry name" value="cas_cas6"/>
    <property type="match status" value="1"/>
</dbReference>
<dbReference type="GO" id="GO:0004519">
    <property type="term" value="F:endonuclease activity"/>
    <property type="evidence" value="ECO:0007669"/>
    <property type="project" value="UniProtKB-KW"/>
</dbReference>
<dbReference type="AlphaFoldDB" id="A0A6B1D8J9"/>
<name>A0A6B1D8J9_9CHLR</name>
<dbReference type="CDD" id="cd21141">
    <property type="entry name" value="Cas6_III-like"/>
    <property type="match status" value="1"/>
</dbReference>
<dbReference type="InterPro" id="IPR010156">
    <property type="entry name" value="CRISPR-assoc_prot_Cas6"/>
</dbReference>
<keyword evidence="2" id="KW-0255">Endonuclease</keyword>
<evidence type="ECO:0000256" key="1">
    <source>
        <dbReference type="ARBA" id="ARBA00022722"/>
    </source>
</evidence>
<accession>A0A6B1D8J9</accession>
<protein>
    <submittedName>
        <fullName evidence="6">CRISPR-associated endoribonuclease Cas6</fullName>
    </submittedName>
</protein>
<keyword evidence="1" id="KW-0540">Nuclease</keyword>
<evidence type="ECO:0000256" key="4">
    <source>
        <dbReference type="ARBA" id="ARBA00023118"/>
    </source>
</evidence>
<dbReference type="Pfam" id="PF10040">
    <property type="entry name" value="CRISPR_Cas6"/>
    <property type="match status" value="1"/>
</dbReference>
<gene>
    <name evidence="6" type="primary">cas6</name>
    <name evidence="6" type="ORF">F4X14_11855</name>
</gene>
<dbReference type="Gene3D" id="3.30.70.1900">
    <property type="match status" value="1"/>
</dbReference>
<dbReference type="GO" id="GO:0016788">
    <property type="term" value="F:hydrolase activity, acting on ester bonds"/>
    <property type="evidence" value="ECO:0007669"/>
    <property type="project" value="InterPro"/>
</dbReference>
<keyword evidence="3" id="KW-0378">Hydrolase</keyword>
<reference evidence="6" key="1">
    <citation type="submission" date="2019-09" db="EMBL/GenBank/DDBJ databases">
        <title>Characterisation of the sponge microbiome using genome-centric metagenomics.</title>
        <authorList>
            <person name="Engelberts J.P."/>
            <person name="Robbins S.J."/>
            <person name="De Goeij J.M."/>
            <person name="Aranda M."/>
            <person name="Bell S.C."/>
            <person name="Webster N.S."/>
        </authorList>
    </citation>
    <scope>NUCLEOTIDE SEQUENCE</scope>
    <source>
        <strain evidence="6">SB0661_bin_32</strain>
    </source>
</reference>
<dbReference type="GO" id="GO:0051607">
    <property type="term" value="P:defense response to virus"/>
    <property type="evidence" value="ECO:0007669"/>
    <property type="project" value="UniProtKB-KW"/>
</dbReference>
<evidence type="ECO:0000256" key="2">
    <source>
        <dbReference type="ARBA" id="ARBA00022759"/>
    </source>
</evidence>
<evidence type="ECO:0000313" key="6">
    <source>
        <dbReference type="EMBL" id="MYC95655.1"/>
    </source>
</evidence>
<keyword evidence="4" id="KW-0051">Antiviral defense</keyword>
<proteinExistence type="predicted"/>
<sequence>MWCARGRWKDPSPAALKWPRSSTCKPCALPPAAPEPRTTEMLVSIVTTVETDTEILLPRNVGRAHYAAILQRLHAVNPDLVAAIHEGDGPKPLTCSDILNGRSNRDGTRLEPGTPYYLRVTGLTPDVSQALLKALVEKPPAAIELLHHPLRVTGATADAAGHGWAGAANYESLAARQMLPGGSIPKQVTMQFASPTAFKQAGRQMPLPLPDLVFGSLVERWNRFSPLALSPEMRRFGAEMLALTRYRLQSRPVQQKNGALRIGGVGTATYRALGGDRYWLATMQMLAEFARYSGVGVQTATGMGQARRLEDN</sequence>
<feature type="domain" description="CRISPR-associated protein Cas6 C-terminal" evidence="5">
    <location>
        <begin position="190"/>
        <end position="305"/>
    </location>
</feature>
<dbReference type="EMBL" id="VXMH01000062">
    <property type="protein sequence ID" value="MYC95655.1"/>
    <property type="molecule type" value="Genomic_DNA"/>
</dbReference>
<dbReference type="InterPro" id="IPR045747">
    <property type="entry name" value="CRISPR-assoc_prot_Cas6_N_sf"/>
</dbReference>
<evidence type="ECO:0000256" key="3">
    <source>
        <dbReference type="ARBA" id="ARBA00022801"/>
    </source>
</evidence>
<evidence type="ECO:0000259" key="5">
    <source>
        <dbReference type="Pfam" id="PF10040"/>
    </source>
</evidence>
<organism evidence="6">
    <name type="scientific">Caldilineaceae bacterium SB0661_bin_32</name>
    <dbReference type="NCBI Taxonomy" id="2605255"/>
    <lineage>
        <taxon>Bacteria</taxon>
        <taxon>Bacillati</taxon>
        <taxon>Chloroflexota</taxon>
        <taxon>Caldilineae</taxon>
        <taxon>Caldilineales</taxon>
        <taxon>Caldilineaceae</taxon>
    </lineage>
</organism>
<dbReference type="InterPro" id="IPR019267">
    <property type="entry name" value="CRISPR-assoc_Cas6_C"/>
</dbReference>